<feature type="transmembrane region" description="Helical" evidence="2">
    <location>
        <begin position="515"/>
        <end position="538"/>
    </location>
</feature>
<keyword evidence="4" id="KW-1185">Reference proteome</keyword>
<feature type="transmembrane region" description="Helical" evidence="2">
    <location>
        <begin position="576"/>
        <end position="595"/>
    </location>
</feature>
<dbReference type="EMBL" id="JAPOHA010000020">
    <property type="protein sequence ID" value="MCY1715287.1"/>
    <property type="molecule type" value="Genomic_DNA"/>
</dbReference>
<evidence type="ECO:0000256" key="1">
    <source>
        <dbReference type="SAM" id="MobiDB-lite"/>
    </source>
</evidence>
<feature type="transmembrane region" description="Helical" evidence="2">
    <location>
        <begin position="671"/>
        <end position="690"/>
    </location>
</feature>
<evidence type="ECO:0000256" key="2">
    <source>
        <dbReference type="SAM" id="Phobius"/>
    </source>
</evidence>
<evidence type="ECO:0000313" key="3">
    <source>
        <dbReference type="EMBL" id="MCY1715287.1"/>
    </source>
</evidence>
<feature type="region of interest" description="Disordered" evidence="1">
    <location>
        <begin position="400"/>
        <end position="454"/>
    </location>
</feature>
<proteinExistence type="predicted"/>
<feature type="compositionally biased region" description="Low complexity" evidence="1">
    <location>
        <begin position="400"/>
        <end position="413"/>
    </location>
</feature>
<organism evidence="3 4">
    <name type="scientific">Caproiciproducens galactitolivorans</name>
    <dbReference type="NCBI Taxonomy" id="642589"/>
    <lineage>
        <taxon>Bacteria</taxon>
        <taxon>Bacillati</taxon>
        <taxon>Bacillota</taxon>
        <taxon>Clostridia</taxon>
        <taxon>Eubacteriales</taxon>
        <taxon>Acutalibacteraceae</taxon>
        <taxon>Caproiciproducens</taxon>
    </lineage>
</organism>
<keyword evidence="2" id="KW-0472">Membrane</keyword>
<name>A0ABT4BWL2_9FIRM</name>
<reference evidence="3 4" key="1">
    <citation type="submission" date="2022-11" db="EMBL/GenBank/DDBJ databases">
        <authorList>
            <person name="Caiyu Z."/>
        </authorList>
    </citation>
    <scope>NUCLEOTIDE SEQUENCE [LARGE SCALE GENOMIC DNA]</scope>
    <source>
        <strain evidence="3 4">YR-4</strain>
    </source>
</reference>
<feature type="transmembrane region" description="Helical" evidence="2">
    <location>
        <begin position="475"/>
        <end position="495"/>
    </location>
</feature>
<feature type="compositionally biased region" description="Basic and acidic residues" evidence="1">
    <location>
        <begin position="197"/>
        <end position="209"/>
    </location>
</feature>
<protein>
    <submittedName>
        <fullName evidence="3">Uncharacterized protein</fullName>
    </submittedName>
</protein>
<dbReference type="InterPro" id="IPR023214">
    <property type="entry name" value="HAD_sf"/>
</dbReference>
<dbReference type="RefSeq" id="WP_268059324.1">
    <property type="nucleotide sequence ID" value="NZ_JAPOHA010000020.1"/>
</dbReference>
<gene>
    <name evidence="3" type="ORF">OUY18_13610</name>
</gene>
<feature type="compositionally biased region" description="Pro residues" evidence="1">
    <location>
        <begin position="224"/>
        <end position="244"/>
    </location>
</feature>
<feature type="region of interest" description="Disordered" evidence="1">
    <location>
        <begin position="347"/>
        <end position="386"/>
    </location>
</feature>
<evidence type="ECO:0000313" key="4">
    <source>
        <dbReference type="Proteomes" id="UP001082703"/>
    </source>
</evidence>
<feature type="transmembrane region" description="Helical" evidence="2">
    <location>
        <begin position="696"/>
        <end position="715"/>
    </location>
</feature>
<feature type="compositionally biased region" description="Pro residues" evidence="1">
    <location>
        <begin position="351"/>
        <end position="363"/>
    </location>
</feature>
<dbReference type="Proteomes" id="UP001082703">
    <property type="component" value="Unassembled WGS sequence"/>
</dbReference>
<dbReference type="Gene3D" id="3.40.50.1000">
    <property type="entry name" value="HAD superfamily/HAD-like"/>
    <property type="match status" value="1"/>
</dbReference>
<feature type="compositionally biased region" description="Low complexity" evidence="1">
    <location>
        <begin position="210"/>
        <end position="223"/>
    </location>
</feature>
<keyword evidence="2" id="KW-0812">Transmembrane</keyword>
<dbReference type="Gene3D" id="3.40.1110.10">
    <property type="entry name" value="Calcium-transporting ATPase, cytoplasmic domain N"/>
    <property type="match status" value="1"/>
</dbReference>
<feature type="transmembrane region" description="Helical" evidence="2">
    <location>
        <begin position="970"/>
        <end position="993"/>
    </location>
</feature>
<accession>A0ABT4BWL2</accession>
<sequence>MGDKQKAPRDRFSLDEILAEARTLDQAEKDPAPAKAKEKTVQRKAPVTPEEIAAKAKNALDAQISKEPQMSPTPGETDFSGPSEKKKGRRGLFGRRKREIPDLDNGNDIYYGLQLKSIEEYRDDYEKALHLEPDRPKSAPGSSVFSYLFQETADDKVDDEIARRFEKLHSEREKRVQNIMKRAGLEQNELYSLYDSPETKAEESKKTEAEASAAMPQTPQQIPAEPPPEPKQQPPVHAPEPLPEVEPTSPVIPEITEPYPAPMTPSTPLQPDVVPAIRGRMSEEPVKEPVKEPKVKEELPGAPAVEEPARPVPQSVKRPVYRAFGLPVLVIALDQYEDVLAHAANRLPSVNPKPAPPPIPLPVVTPGEPEEEAEEPEIAPGSEPDGVALIPEELEEELPAEQPIPFPENAASEPEPEEEPAKPVKKRRFNIFGNEEEDNDTGDSPPGEQEELDDYISPDDAASVMNELRSTMRNLLLRLAVTGISLALLLIFGLLRDLSGFMLPEISLWLNAQTYLIVNLVFLLTAGAFCIVPIANGLKALMTFQANSDSAVAVATVAAAAQNIALLFSTRDVQTGNYHVYSVLVVLALFFNTYGKTMMAKRIIRNFRFVSAPDQKQAVLLFEDHNTALQMTDGCVIDAPVVAYQTKTKFLKNFLRLSYEPDPSEQASQTMAPIGFILSLILCIASVILYKDVFSALTAFAAASCICVPFVNMLSANLPVNRVCRVASRCGAMAVGYSAIETFSGVNAVMVDAKDLFPKGTVVLNAIKTFGGQRIDDAIVDATALMCSVGGPLSDVFEQIIKSRDMLPKIDNPVFEDDKGVTGWVSGRRILVGSRRLMEAHSIQPPSRDYEEKYIHTGRKIIYLASGGDLVAMFVVSYNSDRRRAMELRRMEDNGISLIVRTCDPNITPRMLGECFGLDEHSIRVLPERLGSVYTELTSEPQDRSPAMLATKGRPAAMMRMLTACVRQRSNISIAVAMQNVAVILGFLLVAFLTCYSGLGQLSITALLIYELFWSAAILLVPKLRKP</sequence>
<dbReference type="InterPro" id="IPR023299">
    <property type="entry name" value="ATPase_P-typ_cyto_dom_N"/>
</dbReference>
<feature type="region of interest" description="Disordered" evidence="1">
    <location>
        <begin position="179"/>
        <end position="314"/>
    </location>
</feature>
<feature type="transmembrane region" description="Helical" evidence="2">
    <location>
        <begin position="999"/>
        <end position="1021"/>
    </location>
</feature>
<feature type="compositionally biased region" description="Basic and acidic residues" evidence="1">
    <location>
        <begin position="22"/>
        <end position="41"/>
    </location>
</feature>
<feature type="compositionally biased region" description="Basic residues" evidence="1">
    <location>
        <begin position="86"/>
        <end position="98"/>
    </location>
</feature>
<feature type="compositionally biased region" description="Basic and acidic residues" evidence="1">
    <location>
        <begin position="280"/>
        <end position="299"/>
    </location>
</feature>
<feature type="region of interest" description="Disordered" evidence="1">
    <location>
        <begin position="22"/>
        <end position="106"/>
    </location>
</feature>
<feature type="transmembrane region" description="Helical" evidence="2">
    <location>
        <begin position="550"/>
        <end position="570"/>
    </location>
</feature>
<feature type="compositionally biased region" description="Acidic residues" evidence="1">
    <location>
        <begin position="368"/>
        <end position="377"/>
    </location>
</feature>
<comment type="caution">
    <text evidence="3">The sequence shown here is derived from an EMBL/GenBank/DDBJ whole genome shotgun (WGS) entry which is preliminary data.</text>
</comment>
<keyword evidence="2" id="KW-1133">Transmembrane helix</keyword>